<proteinExistence type="predicted"/>
<protein>
    <submittedName>
        <fullName evidence="2">Uncharacterized protein</fullName>
    </submittedName>
</protein>
<sequence length="369" mass="40292">MATLFQFLIYLFSYSVKDGFHNFGTFQRDFEGGVSAENLEVQDLAGMVHFYLLISAPSWSHPTTPPEANNNNRQISPNNLLPEGLVERFPHLEENYDKGQIVMILRTLEEEGRNEEEKDDDLCNDGQTQDGNAPNVDAASPLKQSSRQKSSSNNEDGMKLPPEKEHFAFRDAMKRKGNQCHNAQNTEVIKEGSVADPFIASEEKANGRKTEKLLASTEYPGLASNGAPHAVCESNPAAPQGRRILWTKKIGVCCDQVSDLAEEETTKALRALYQVPMNGATAPASDEHQDHQKAGIPAIDAGGKKIYGSKGVSSVTKQEGSLSSNGVRRNHLGTPNSRSSNGTANSPTDENGHQLVGLSSSSIIEEQRR</sequence>
<dbReference type="Proteomes" id="UP000823775">
    <property type="component" value="Unassembled WGS sequence"/>
</dbReference>
<feature type="compositionally biased region" description="Acidic residues" evidence="1">
    <location>
        <begin position="112"/>
        <end position="123"/>
    </location>
</feature>
<comment type="caution">
    <text evidence="2">The sequence shown here is derived from an EMBL/GenBank/DDBJ whole genome shotgun (WGS) entry which is preliminary data.</text>
</comment>
<feature type="compositionally biased region" description="Low complexity" evidence="1">
    <location>
        <begin position="143"/>
        <end position="154"/>
    </location>
</feature>
<dbReference type="PANTHER" id="PTHR46524">
    <property type="entry name" value="CW-TYPE ZINC FINGER"/>
    <property type="match status" value="1"/>
</dbReference>
<gene>
    <name evidence="2" type="ORF">HAX54_046535</name>
</gene>
<dbReference type="PANTHER" id="PTHR46524:SF5">
    <property type="entry name" value="CW-TYPE DOMAIN-CONTAINING PROTEIN"/>
    <property type="match status" value="1"/>
</dbReference>
<evidence type="ECO:0000313" key="2">
    <source>
        <dbReference type="EMBL" id="MCE3050149.1"/>
    </source>
</evidence>
<dbReference type="InterPro" id="IPR055300">
    <property type="entry name" value="CWZF3/5/7"/>
</dbReference>
<evidence type="ECO:0000313" key="3">
    <source>
        <dbReference type="Proteomes" id="UP000823775"/>
    </source>
</evidence>
<feature type="compositionally biased region" description="Polar residues" evidence="1">
    <location>
        <begin position="357"/>
        <end position="369"/>
    </location>
</feature>
<accession>A0ABS8WLZ9</accession>
<feature type="region of interest" description="Disordered" evidence="1">
    <location>
        <begin position="112"/>
        <end position="162"/>
    </location>
</feature>
<evidence type="ECO:0000256" key="1">
    <source>
        <dbReference type="SAM" id="MobiDB-lite"/>
    </source>
</evidence>
<feature type="compositionally biased region" description="Polar residues" evidence="1">
    <location>
        <begin position="311"/>
        <end position="349"/>
    </location>
</feature>
<organism evidence="2 3">
    <name type="scientific">Datura stramonium</name>
    <name type="common">Jimsonweed</name>
    <name type="synonym">Common thornapple</name>
    <dbReference type="NCBI Taxonomy" id="4076"/>
    <lineage>
        <taxon>Eukaryota</taxon>
        <taxon>Viridiplantae</taxon>
        <taxon>Streptophyta</taxon>
        <taxon>Embryophyta</taxon>
        <taxon>Tracheophyta</taxon>
        <taxon>Spermatophyta</taxon>
        <taxon>Magnoliopsida</taxon>
        <taxon>eudicotyledons</taxon>
        <taxon>Gunneridae</taxon>
        <taxon>Pentapetalae</taxon>
        <taxon>asterids</taxon>
        <taxon>lamiids</taxon>
        <taxon>Solanales</taxon>
        <taxon>Solanaceae</taxon>
        <taxon>Solanoideae</taxon>
        <taxon>Datureae</taxon>
        <taxon>Datura</taxon>
    </lineage>
</organism>
<reference evidence="2 3" key="1">
    <citation type="journal article" date="2021" name="BMC Genomics">
        <title>Datura genome reveals duplications of psychoactive alkaloid biosynthetic genes and high mutation rate following tissue culture.</title>
        <authorList>
            <person name="Rajewski A."/>
            <person name="Carter-House D."/>
            <person name="Stajich J."/>
            <person name="Litt A."/>
        </authorList>
    </citation>
    <scope>NUCLEOTIDE SEQUENCE [LARGE SCALE GENOMIC DNA]</scope>
    <source>
        <strain evidence="2">AR-01</strain>
    </source>
</reference>
<dbReference type="EMBL" id="JACEIK010007357">
    <property type="protein sequence ID" value="MCE3050149.1"/>
    <property type="molecule type" value="Genomic_DNA"/>
</dbReference>
<name>A0ABS8WLZ9_DATST</name>
<keyword evidence="3" id="KW-1185">Reference proteome</keyword>
<feature type="region of interest" description="Disordered" evidence="1">
    <location>
        <begin position="311"/>
        <end position="369"/>
    </location>
</feature>